<dbReference type="PROSITE" id="PS51257">
    <property type="entry name" value="PROKAR_LIPOPROTEIN"/>
    <property type="match status" value="1"/>
</dbReference>
<gene>
    <name evidence="1" type="ORF">A2744_03855</name>
</gene>
<protein>
    <recommendedName>
        <fullName evidence="3">Lipoprotein</fullName>
    </recommendedName>
</protein>
<evidence type="ECO:0000313" key="2">
    <source>
        <dbReference type="Proteomes" id="UP000178240"/>
    </source>
</evidence>
<dbReference type="EMBL" id="MHIE01000003">
    <property type="protein sequence ID" value="OGY46553.1"/>
    <property type="molecule type" value="Genomic_DNA"/>
</dbReference>
<dbReference type="STRING" id="1797535.A2744_03855"/>
<dbReference type="Proteomes" id="UP000178240">
    <property type="component" value="Unassembled WGS sequence"/>
</dbReference>
<accession>A0A1G1Y2H6</accession>
<evidence type="ECO:0000313" key="1">
    <source>
        <dbReference type="EMBL" id="OGY46553.1"/>
    </source>
</evidence>
<organism evidence="1 2">
    <name type="scientific">Candidatus Buchananbacteria bacterium RIFCSPHIGHO2_01_FULL_44_11</name>
    <dbReference type="NCBI Taxonomy" id="1797535"/>
    <lineage>
        <taxon>Bacteria</taxon>
        <taxon>Candidatus Buchananiibacteriota</taxon>
    </lineage>
</organism>
<name>A0A1G1Y2H6_9BACT</name>
<proteinExistence type="predicted"/>
<reference evidence="1 2" key="1">
    <citation type="journal article" date="2016" name="Nat. Commun.">
        <title>Thousands of microbial genomes shed light on interconnected biogeochemical processes in an aquifer system.</title>
        <authorList>
            <person name="Anantharaman K."/>
            <person name="Brown C.T."/>
            <person name="Hug L.A."/>
            <person name="Sharon I."/>
            <person name="Castelle C.J."/>
            <person name="Probst A.J."/>
            <person name="Thomas B.C."/>
            <person name="Singh A."/>
            <person name="Wilkins M.J."/>
            <person name="Karaoz U."/>
            <person name="Brodie E.L."/>
            <person name="Williams K.H."/>
            <person name="Hubbard S.S."/>
            <person name="Banfield J.F."/>
        </authorList>
    </citation>
    <scope>NUCLEOTIDE SEQUENCE [LARGE SCALE GENOMIC DNA]</scope>
</reference>
<evidence type="ECO:0008006" key="3">
    <source>
        <dbReference type="Google" id="ProtNLM"/>
    </source>
</evidence>
<sequence length="128" mass="14355">MNKYFLLISIVFALLLAGCQLKENYAMQYSFSSELITEADFQAKADGFELSLPLADFSCQPTEMKAALNRQGNNLTILINGPETTKRCSQKFSASVVGLKPTAYQLKVIYDREGQKQEILVQDFSVKQ</sequence>
<comment type="caution">
    <text evidence="1">The sequence shown here is derived from an EMBL/GenBank/DDBJ whole genome shotgun (WGS) entry which is preliminary data.</text>
</comment>
<dbReference type="AlphaFoldDB" id="A0A1G1Y2H6"/>